<sequence>MERLHPGVYIEEVPSGVRPIEGVSTSTAAFIGKAEKGPLDRALMVTSFIEFQATYGTFQNDSYLAHAALQFFNNGGKRLYIVRVANGAVAADVAIVDRKGTPAKTLTIFANSPGAWGNALDIDVADGAQDSGNEFKITVKLNGTPLEIHDNLSMNPDATNFVENVVTANSKLIKAVVDPANDTTNRGTSVSGASPATTLPAGNRKMVVNVNGDGPQTITLANPLTTGGEIATAIETAVRALVPLRGSTPTAAFTAFTAGFATGVYTLTSGAGGKRSSVQVTNAPSENGATLLKLGRNNGGVEQAGAAVLRPAVGANYHVGDAAVAGNVISATLGSDGITPQEIDYQNGFALLDVRRDVNIVAVPGIGSKTMVDFGGNYCRNRQDCFFVGDMGAADDTKEEAQAFVTGLTVKSSYAAVYFPWLKAIDPTGVSPEPILLPPSGYVAGMYARIDSRRGVWKAPAGTEANIGGAVGLTKEITDAEQDTLNPIGVNVIRVFPASGIVIWGARTVATQADPEYRYVPVRRTAIFIEQSIYNGIQWAVFEPNDEDLWASLRLNIGAFMMTLFRAGAFQGATPSQAFFVKADSQTTTQADIDAGVVNVMVGFAPLKPAEFVVIKISQKAGESA</sequence>
<dbReference type="PANTHER" id="PTHR35861">
    <property type="match status" value="1"/>
</dbReference>
<comment type="similarity">
    <text evidence="1">Belongs to the myoviridae tail sheath protein family.</text>
</comment>
<dbReference type="Gene3D" id="3.40.50.11780">
    <property type="match status" value="2"/>
</dbReference>
<protein>
    <submittedName>
        <fullName evidence="4">Phage tail sheath family protein</fullName>
    </submittedName>
</protein>
<dbReference type="InterPro" id="IPR020287">
    <property type="entry name" value="Tail_sheath_C"/>
</dbReference>
<dbReference type="EMBL" id="VTOW01000001">
    <property type="protein sequence ID" value="NKE69578.1"/>
    <property type="molecule type" value="Genomic_DNA"/>
</dbReference>
<dbReference type="Proteomes" id="UP000534783">
    <property type="component" value="Unassembled WGS sequence"/>
</dbReference>
<accession>A0A7X6I9K8</accession>
<dbReference type="Pfam" id="PF04984">
    <property type="entry name" value="Phage_sheath_1"/>
    <property type="match status" value="1"/>
</dbReference>
<dbReference type="InterPro" id="IPR035089">
    <property type="entry name" value="Phage_sheath_subtilisin"/>
</dbReference>
<gene>
    <name evidence="4" type="ORF">MNODULE_02275</name>
</gene>
<keyword evidence="5" id="KW-1185">Reference proteome</keyword>
<proteinExistence type="inferred from homology"/>
<organism evidence="4 5">
    <name type="scientific">Candidatus Manganitrophus noduliformans</name>
    <dbReference type="NCBI Taxonomy" id="2606439"/>
    <lineage>
        <taxon>Bacteria</taxon>
        <taxon>Pseudomonadati</taxon>
        <taxon>Nitrospirota</taxon>
        <taxon>Nitrospiria</taxon>
        <taxon>Candidatus Troglogloeales</taxon>
        <taxon>Candidatus Manganitrophaceae</taxon>
        <taxon>Candidatus Manganitrophus</taxon>
    </lineage>
</organism>
<comment type="caution">
    <text evidence="4">The sequence shown here is derived from an EMBL/GenBank/DDBJ whole genome shotgun (WGS) entry which is preliminary data.</text>
</comment>
<evidence type="ECO:0000313" key="5">
    <source>
        <dbReference type="Proteomes" id="UP000534783"/>
    </source>
</evidence>
<feature type="domain" description="Tail sheath protein subtilisin-like" evidence="2">
    <location>
        <begin position="356"/>
        <end position="508"/>
    </location>
</feature>
<reference evidence="4 5" key="1">
    <citation type="journal article" date="2020" name="Nature">
        <title>Bacterial chemolithoautotrophy via manganese oxidation.</title>
        <authorList>
            <person name="Yu H."/>
            <person name="Leadbetter J.R."/>
        </authorList>
    </citation>
    <scope>NUCLEOTIDE SEQUENCE [LARGE SCALE GENOMIC DNA]</scope>
    <source>
        <strain evidence="4 5">Mn-1</strain>
    </source>
</reference>
<name>A0A7X6I9K8_9BACT</name>
<dbReference type="PANTHER" id="PTHR35861:SF1">
    <property type="entry name" value="PHAGE TAIL SHEATH PROTEIN"/>
    <property type="match status" value="1"/>
</dbReference>
<evidence type="ECO:0000259" key="3">
    <source>
        <dbReference type="Pfam" id="PF17482"/>
    </source>
</evidence>
<dbReference type="Pfam" id="PF17482">
    <property type="entry name" value="Phage_sheath_1C"/>
    <property type="match status" value="1"/>
</dbReference>
<dbReference type="AlphaFoldDB" id="A0A7X6I9K8"/>
<dbReference type="InterPro" id="IPR052042">
    <property type="entry name" value="Tail_sheath_structural"/>
</dbReference>
<evidence type="ECO:0000259" key="2">
    <source>
        <dbReference type="Pfam" id="PF04984"/>
    </source>
</evidence>
<evidence type="ECO:0000313" key="4">
    <source>
        <dbReference type="EMBL" id="NKE69578.1"/>
    </source>
</evidence>
<evidence type="ECO:0000256" key="1">
    <source>
        <dbReference type="ARBA" id="ARBA00008005"/>
    </source>
</evidence>
<dbReference type="RefSeq" id="WP_168057873.1">
    <property type="nucleotide sequence ID" value="NZ_VTOW01000001.1"/>
</dbReference>
<feature type="domain" description="Tail sheath protein C-terminal" evidence="3">
    <location>
        <begin position="513"/>
        <end position="618"/>
    </location>
</feature>